<keyword evidence="6" id="KW-0732">Signal</keyword>
<proteinExistence type="predicted"/>
<keyword evidence="17" id="KW-1185">Reference proteome</keyword>
<keyword evidence="10" id="KW-0406">Ion transport</keyword>
<protein>
    <recommendedName>
        <fullName evidence="15">VWFA domain-containing protein</fullName>
    </recommendedName>
</protein>
<evidence type="ECO:0000313" key="16">
    <source>
        <dbReference type="EMBL" id="GBP42129.1"/>
    </source>
</evidence>
<dbReference type="Proteomes" id="UP000299102">
    <property type="component" value="Unassembled WGS sequence"/>
</dbReference>
<dbReference type="Pfam" id="PF08399">
    <property type="entry name" value="VWA_N"/>
    <property type="match status" value="1"/>
</dbReference>
<dbReference type="InterPro" id="IPR013608">
    <property type="entry name" value="VWA_N"/>
</dbReference>
<keyword evidence="4" id="KW-0107">Calcium channel</keyword>
<dbReference type="EMBL" id="BGZK01000412">
    <property type="protein sequence ID" value="GBP42129.1"/>
    <property type="molecule type" value="Genomic_DNA"/>
</dbReference>
<dbReference type="PROSITE" id="PS50234">
    <property type="entry name" value="VWFA"/>
    <property type="match status" value="1"/>
</dbReference>
<evidence type="ECO:0000256" key="7">
    <source>
        <dbReference type="ARBA" id="ARBA00022837"/>
    </source>
</evidence>
<keyword evidence="12" id="KW-0325">Glycoprotein</keyword>
<name>A0A4C1VV97_EUMVA</name>
<evidence type="ECO:0000256" key="1">
    <source>
        <dbReference type="ARBA" id="ARBA00004479"/>
    </source>
</evidence>
<sequence>MMERKRGRRPPELSLTERKARAKASTSSVSARMSSARVDIRFIPFRTSSDHAVDRDPDLVSAFDSNPGLERYSSSVRNIVYESSSPMDILQRNHHCVSGQLDTNKLSDEGGSDPMESVKSWARDLGNELWKLNEVLTNTSAIRHKYKQMNAGVKQKNGIEILESAVESVSTMLTGKINAVKCIHATAEEMAREFNYSLIKDKMYKEDYQYCSAKYSVFHYEDGSNSSIEDLPKFATNNSHYQYVDLEKDSHFYDIPITTSTSCVQVPTNIYDGETEALNAILWSKRLNDIFIKNYNTDPSLAWQYFGSSKGVFRFYPGMPWQKGTDTYDCRVKSWYIEAATCSKDVIILFDVSGSMTGFKNYVARTTLSAILDTLSNNDYINVYAFKKDKVMEVVDCFVDLVQATPENIKTLNDALTPDEHNKHKIPLEGNATLSLAYIKAFETLRQRREGKCAVDSQTGCNQMVMLITDYVPGNLTEVFEEHNRETINGTVYIPVRVFTYLIGKEVTNVREIMWMGCLNRGESNAFSITKLRGVRQGCIALPWLFNLFMDSCLYHVKEYECGLRMDELSAKCLLYTDDQVILAPSVCGLHEMAKKMNDSVKKRSMKVKVGNTKVMVFERGENTTECDILIEGEKVEQVKEFVYLRSQFTNDGKHGRDIEKGVDEGNKVLL</sequence>
<keyword evidence="8" id="KW-0851">Voltage-gated channel</keyword>
<dbReference type="InterPro" id="IPR051173">
    <property type="entry name" value="Ca_channel_alpha-2/delta"/>
</dbReference>
<evidence type="ECO:0000256" key="14">
    <source>
        <dbReference type="SAM" id="MobiDB-lite"/>
    </source>
</evidence>
<evidence type="ECO:0000259" key="15">
    <source>
        <dbReference type="PROSITE" id="PS50234"/>
    </source>
</evidence>
<dbReference type="AlphaFoldDB" id="A0A4C1VV97"/>
<comment type="caution">
    <text evidence="16">The sequence shown here is derived from an EMBL/GenBank/DDBJ whole genome shotgun (WGS) entry which is preliminary data.</text>
</comment>
<gene>
    <name evidence="16" type="ORF">EVAR_21133_1</name>
</gene>
<dbReference type="PANTHER" id="PTHR10166">
    <property type="entry name" value="VOLTAGE-DEPENDENT CALCIUM CHANNEL SUBUNIT ALPHA-2/DELTA-RELATED"/>
    <property type="match status" value="1"/>
</dbReference>
<evidence type="ECO:0000256" key="6">
    <source>
        <dbReference type="ARBA" id="ARBA00022729"/>
    </source>
</evidence>
<dbReference type="InterPro" id="IPR002035">
    <property type="entry name" value="VWF_A"/>
</dbReference>
<dbReference type="InterPro" id="IPR036465">
    <property type="entry name" value="vWFA_dom_sf"/>
</dbReference>
<dbReference type="GO" id="GO:0005891">
    <property type="term" value="C:voltage-gated calcium channel complex"/>
    <property type="evidence" value="ECO:0007669"/>
    <property type="project" value="TreeGrafter"/>
</dbReference>
<dbReference type="STRING" id="151549.A0A4C1VV97"/>
<evidence type="ECO:0000313" key="17">
    <source>
        <dbReference type="Proteomes" id="UP000299102"/>
    </source>
</evidence>
<dbReference type="InterPro" id="IPR000477">
    <property type="entry name" value="RT_dom"/>
</dbReference>
<dbReference type="Gene3D" id="3.40.50.410">
    <property type="entry name" value="von Willebrand factor, type A domain"/>
    <property type="match status" value="1"/>
</dbReference>
<reference evidence="16 17" key="1">
    <citation type="journal article" date="2019" name="Commun. Biol.">
        <title>The bagworm genome reveals a unique fibroin gene that provides high tensile strength.</title>
        <authorList>
            <person name="Kono N."/>
            <person name="Nakamura H."/>
            <person name="Ohtoshi R."/>
            <person name="Tomita M."/>
            <person name="Numata K."/>
            <person name="Arakawa K."/>
        </authorList>
    </citation>
    <scope>NUCLEOTIDE SEQUENCE [LARGE SCALE GENOMIC DNA]</scope>
</reference>
<organism evidence="16 17">
    <name type="scientific">Eumeta variegata</name>
    <name type="common">Bagworm moth</name>
    <name type="synonym">Eumeta japonica</name>
    <dbReference type="NCBI Taxonomy" id="151549"/>
    <lineage>
        <taxon>Eukaryota</taxon>
        <taxon>Metazoa</taxon>
        <taxon>Ecdysozoa</taxon>
        <taxon>Arthropoda</taxon>
        <taxon>Hexapoda</taxon>
        <taxon>Insecta</taxon>
        <taxon>Pterygota</taxon>
        <taxon>Neoptera</taxon>
        <taxon>Endopterygota</taxon>
        <taxon>Lepidoptera</taxon>
        <taxon>Glossata</taxon>
        <taxon>Ditrysia</taxon>
        <taxon>Tineoidea</taxon>
        <taxon>Psychidae</taxon>
        <taxon>Oiketicinae</taxon>
        <taxon>Eumeta</taxon>
    </lineage>
</organism>
<accession>A0A4C1VV97</accession>
<feature type="domain" description="VWFA" evidence="15">
    <location>
        <begin position="345"/>
        <end position="549"/>
    </location>
</feature>
<evidence type="ECO:0000256" key="8">
    <source>
        <dbReference type="ARBA" id="ARBA00022882"/>
    </source>
</evidence>
<keyword evidence="7" id="KW-0106">Calcium</keyword>
<dbReference type="Pfam" id="PF00078">
    <property type="entry name" value="RVT_1"/>
    <property type="match status" value="1"/>
</dbReference>
<evidence type="ECO:0000256" key="3">
    <source>
        <dbReference type="ARBA" id="ARBA00022568"/>
    </source>
</evidence>
<keyword evidence="5" id="KW-0812">Transmembrane</keyword>
<dbReference type="GO" id="GO:0005245">
    <property type="term" value="F:voltage-gated calcium channel activity"/>
    <property type="evidence" value="ECO:0007669"/>
    <property type="project" value="TreeGrafter"/>
</dbReference>
<dbReference type="SUPFAM" id="SSF53300">
    <property type="entry name" value="vWA-like"/>
    <property type="match status" value="1"/>
</dbReference>
<feature type="region of interest" description="Disordered" evidence="14">
    <location>
        <begin position="1"/>
        <end position="29"/>
    </location>
</feature>
<keyword evidence="13" id="KW-0407">Ion channel</keyword>
<keyword evidence="3" id="KW-0109">Calcium transport</keyword>
<dbReference type="OrthoDB" id="10054666at2759"/>
<comment type="subcellular location">
    <subcellularLocation>
        <location evidence="1">Membrane</location>
        <topology evidence="1">Single-pass type I membrane protein</topology>
    </subcellularLocation>
</comment>
<keyword evidence="9" id="KW-1133">Transmembrane helix</keyword>
<dbReference type="PANTHER" id="PTHR10166:SF31">
    <property type="entry name" value="CA[2+] CHANNEL MUSCLE-SPECIFIC ALPHA2_DELTA SUBUNIT, ISOFORM A"/>
    <property type="match status" value="1"/>
</dbReference>
<feature type="compositionally biased region" description="Basic and acidic residues" evidence="14">
    <location>
        <begin position="1"/>
        <end position="19"/>
    </location>
</feature>
<evidence type="ECO:0000256" key="4">
    <source>
        <dbReference type="ARBA" id="ARBA00022673"/>
    </source>
</evidence>
<evidence type="ECO:0000256" key="9">
    <source>
        <dbReference type="ARBA" id="ARBA00022989"/>
    </source>
</evidence>
<evidence type="ECO:0000256" key="13">
    <source>
        <dbReference type="ARBA" id="ARBA00023303"/>
    </source>
</evidence>
<evidence type="ECO:0000256" key="5">
    <source>
        <dbReference type="ARBA" id="ARBA00022692"/>
    </source>
</evidence>
<evidence type="ECO:0000256" key="12">
    <source>
        <dbReference type="ARBA" id="ARBA00023180"/>
    </source>
</evidence>
<keyword evidence="11" id="KW-0472">Membrane</keyword>
<evidence type="ECO:0000256" key="10">
    <source>
        <dbReference type="ARBA" id="ARBA00023065"/>
    </source>
</evidence>
<evidence type="ECO:0000256" key="11">
    <source>
        <dbReference type="ARBA" id="ARBA00023136"/>
    </source>
</evidence>
<evidence type="ECO:0000256" key="2">
    <source>
        <dbReference type="ARBA" id="ARBA00022448"/>
    </source>
</evidence>
<keyword evidence="2" id="KW-0813">Transport</keyword>